<evidence type="ECO:0000259" key="3">
    <source>
        <dbReference type="Pfam" id="PF20239"/>
    </source>
</evidence>
<dbReference type="InterPro" id="IPR046531">
    <property type="entry name" value="DUF6596"/>
</dbReference>
<dbReference type="GO" id="GO:0016987">
    <property type="term" value="F:sigma factor activity"/>
    <property type="evidence" value="ECO:0007669"/>
    <property type="project" value="InterPro"/>
</dbReference>
<dbReference type="GO" id="GO:0003677">
    <property type="term" value="F:DNA binding"/>
    <property type="evidence" value="ECO:0007669"/>
    <property type="project" value="InterPro"/>
</dbReference>
<dbReference type="Proteomes" id="UP001319200">
    <property type="component" value="Unassembled WGS sequence"/>
</dbReference>
<accession>A0AAP2DM08</accession>
<evidence type="ECO:0000259" key="1">
    <source>
        <dbReference type="Pfam" id="PF04542"/>
    </source>
</evidence>
<dbReference type="InterPro" id="IPR014284">
    <property type="entry name" value="RNA_pol_sigma-70_dom"/>
</dbReference>
<feature type="domain" description="RNA polymerase sigma-70 region 2" evidence="1">
    <location>
        <begin position="17"/>
        <end position="82"/>
    </location>
</feature>
<dbReference type="GO" id="GO:0006352">
    <property type="term" value="P:DNA-templated transcription initiation"/>
    <property type="evidence" value="ECO:0007669"/>
    <property type="project" value="InterPro"/>
</dbReference>
<dbReference type="AlphaFoldDB" id="A0AAP2DM08"/>
<dbReference type="Pfam" id="PF08281">
    <property type="entry name" value="Sigma70_r4_2"/>
    <property type="match status" value="1"/>
</dbReference>
<gene>
    <name evidence="4" type="ORF">KK083_18225</name>
</gene>
<evidence type="ECO:0000313" key="4">
    <source>
        <dbReference type="EMBL" id="MBT1698836.1"/>
    </source>
</evidence>
<dbReference type="SUPFAM" id="SSF88946">
    <property type="entry name" value="Sigma2 domain of RNA polymerase sigma factors"/>
    <property type="match status" value="1"/>
</dbReference>
<dbReference type="InterPro" id="IPR013325">
    <property type="entry name" value="RNA_pol_sigma_r2"/>
</dbReference>
<feature type="domain" description="DUF6596" evidence="3">
    <location>
        <begin position="180"/>
        <end position="280"/>
    </location>
</feature>
<proteinExistence type="predicted"/>
<dbReference type="InterPro" id="IPR007627">
    <property type="entry name" value="RNA_pol_sigma70_r2"/>
</dbReference>
<dbReference type="EMBL" id="JAHESF010000018">
    <property type="protein sequence ID" value="MBT1698836.1"/>
    <property type="molecule type" value="Genomic_DNA"/>
</dbReference>
<dbReference type="InterPro" id="IPR036388">
    <property type="entry name" value="WH-like_DNA-bd_sf"/>
</dbReference>
<evidence type="ECO:0000259" key="2">
    <source>
        <dbReference type="Pfam" id="PF08281"/>
    </source>
</evidence>
<dbReference type="PANTHER" id="PTHR47756:SF2">
    <property type="entry name" value="BLL6612 PROTEIN"/>
    <property type="match status" value="1"/>
</dbReference>
<dbReference type="RefSeq" id="WP_254165714.1">
    <property type="nucleotide sequence ID" value="NZ_JAHESF010000018.1"/>
</dbReference>
<dbReference type="NCBIfam" id="TIGR02937">
    <property type="entry name" value="sigma70-ECF"/>
    <property type="match status" value="1"/>
</dbReference>
<dbReference type="SUPFAM" id="SSF88659">
    <property type="entry name" value="Sigma3 and sigma4 domains of RNA polymerase sigma factors"/>
    <property type="match status" value="1"/>
</dbReference>
<dbReference type="Pfam" id="PF04542">
    <property type="entry name" value="Sigma70_r2"/>
    <property type="match status" value="1"/>
</dbReference>
<keyword evidence="5" id="KW-1185">Reference proteome</keyword>
<feature type="domain" description="RNA polymerase sigma factor 70 region 4 type 2" evidence="2">
    <location>
        <begin position="112"/>
        <end position="162"/>
    </location>
</feature>
<comment type="caution">
    <text evidence="4">The sequence shown here is derived from an EMBL/GenBank/DDBJ whole genome shotgun (WGS) entry which is preliminary data.</text>
</comment>
<evidence type="ECO:0000313" key="5">
    <source>
        <dbReference type="Proteomes" id="UP001319200"/>
    </source>
</evidence>
<dbReference type="PANTHER" id="PTHR47756">
    <property type="entry name" value="BLL6612 PROTEIN-RELATED"/>
    <property type="match status" value="1"/>
</dbReference>
<protein>
    <submittedName>
        <fullName evidence="4">Sigma-70 family RNA polymerase sigma factor</fullName>
    </submittedName>
</protein>
<dbReference type="InterPro" id="IPR013324">
    <property type="entry name" value="RNA_pol_sigma_r3/r4-like"/>
</dbReference>
<dbReference type="Gene3D" id="1.10.10.10">
    <property type="entry name" value="Winged helix-like DNA-binding domain superfamily/Winged helix DNA-binding domain"/>
    <property type="match status" value="1"/>
</dbReference>
<dbReference type="Pfam" id="PF20239">
    <property type="entry name" value="DUF6596"/>
    <property type="match status" value="1"/>
</dbReference>
<sequence length="420" mass="47328">MMDPVQQEADRLYKAHFGKMVASLLYSFRDIDPETAEDLVHDSFSAALTTWRLQGIPLNPAGWVYKVCRNKTLNQLKKEKRTEALDEHTLAGSAEMRFSESVLDDQSLKLLFACAHPDLSPKVQVVITLKYVANLKVEAIAGSLAMTIDGVDKLLLRARQKIKDEKILLEEPATPALSARLSSVHKVIYLIFNEGYKSSWGTEILREELCEEALLMNKALLDSALGNKETLALHALMLFSSARFRSRFGASGELIDLENQDRTLWNKELIALGSHYLHQSRSDTVSKYHLEASIACLHCMAESFHTTHWKTIAALYAQLLHGTPNPFIALNHAIALYHAGEKSRAFEILHELQRHPFLGQYYLLNTALGKFHHLEGNDAAAKEYLLKAQRQTNFEKEKEFIQKMIDELGDVAGCQLPVTS</sequence>
<name>A0AAP2DM08_9BACT</name>
<reference evidence="4 5" key="1">
    <citation type="submission" date="2021-05" db="EMBL/GenBank/DDBJ databases">
        <title>A Polyphasic approach of four new species of the genus Ohtaekwangia: Ohtaekwangia histidinii sp. nov., Ohtaekwangia cretensis sp. nov., Ohtaekwangia indiensis sp. nov., Ohtaekwangia reichenbachii sp. nov. from diverse environment.</title>
        <authorList>
            <person name="Octaviana S."/>
        </authorList>
    </citation>
    <scope>NUCLEOTIDE SEQUENCE [LARGE SCALE GENOMIC DNA]</scope>
    <source>
        <strain evidence="4 5">PWU4</strain>
    </source>
</reference>
<dbReference type="InterPro" id="IPR013249">
    <property type="entry name" value="RNA_pol_sigma70_r4_t2"/>
</dbReference>
<organism evidence="4 5">
    <name type="scientific">Chryseosolibacter histidini</name>
    <dbReference type="NCBI Taxonomy" id="2782349"/>
    <lineage>
        <taxon>Bacteria</taxon>
        <taxon>Pseudomonadati</taxon>
        <taxon>Bacteroidota</taxon>
        <taxon>Cytophagia</taxon>
        <taxon>Cytophagales</taxon>
        <taxon>Chryseotaleaceae</taxon>
        <taxon>Chryseosolibacter</taxon>
    </lineage>
</organism>
<dbReference type="Gene3D" id="1.10.1740.10">
    <property type="match status" value="1"/>
</dbReference>